<evidence type="ECO:0000256" key="1">
    <source>
        <dbReference type="SAM" id="MobiDB-lite"/>
    </source>
</evidence>
<feature type="region of interest" description="Disordered" evidence="1">
    <location>
        <begin position="1"/>
        <end position="50"/>
    </location>
</feature>
<dbReference type="AlphaFoldDB" id="A0A7W8ZBM4"/>
<gene>
    <name evidence="2" type="ORF">BJ981_006771</name>
</gene>
<dbReference type="RefSeq" id="WP_184617369.1">
    <property type="nucleotide sequence ID" value="NZ_BOOS01000061.1"/>
</dbReference>
<dbReference type="EMBL" id="JACHBR010000002">
    <property type="protein sequence ID" value="MBB5631007.1"/>
    <property type="molecule type" value="Genomic_DNA"/>
</dbReference>
<proteinExistence type="predicted"/>
<protein>
    <submittedName>
        <fullName evidence="2">Uncharacterized protein</fullName>
    </submittedName>
</protein>
<comment type="caution">
    <text evidence="2">The sequence shown here is derived from an EMBL/GenBank/DDBJ whole genome shotgun (WGS) entry which is preliminary data.</text>
</comment>
<keyword evidence="3" id="KW-1185">Reference proteome</keyword>
<evidence type="ECO:0000313" key="3">
    <source>
        <dbReference type="Proteomes" id="UP000588112"/>
    </source>
</evidence>
<accession>A0A7W8ZBM4</accession>
<feature type="compositionally biased region" description="Basic and acidic residues" evidence="1">
    <location>
        <begin position="29"/>
        <end position="50"/>
    </location>
</feature>
<sequence length="50" mass="4915">MSVPEAAPAATGTPCAPGRHGSPGARASGDGRGRERERDAGAAREIGEGN</sequence>
<dbReference type="Proteomes" id="UP000588112">
    <property type="component" value="Unassembled WGS sequence"/>
</dbReference>
<organism evidence="2 3">
    <name type="scientific">Sphaerisporangium krabiense</name>
    <dbReference type="NCBI Taxonomy" id="763782"/>
    <lineage>
        <taxon>Bacteria</taxon>
        <taxon>Bacillati</taxon>
        <taxon>Actinomycetota</taxon>
        <taxon>Actinomycetes</taxon>
        <taxon>Streptosporangiales</taxon>
        <taxon>Streptosporangiaceae</taxon>
        <taxon>Sphaerisporangium</taxon>
    </lineage>
</organism>
<feature type="compositionally biased region" description="Low complexity" evidence="1">
    <location>
        <begin position="1"/>
        <end position="28"/>
    </location>
</feature>
<reference evidence="2 3" key="1">
    <citation type="submission" date="2020-08" db="EMBL/GenBank/DDBJ databases">
        <title>Sequencing the genomes of 1000 actinobacteria strains.</title>
        <authorList>
            <person name="Klenk H.-P."/>
        </authorList>
    </citation>
    <scope>NUCLEOTIDE SEQUENCE [LARGE SCALE GENOMIC DNA]</scope>
    <source>
        <strain evidence="2 3">DSM 45790</strain>
    </source>
</reference>
<evidence type="ECO:0000313" key="2">
    <source>
        <dbReference type="EMBL" id="MBB5631007.1"/>
    </source>
</evidence>
<name>A0A7W8ZBM4_9ACTN</name>